<protein>
    <submittedName>
        <fullName evidence="2">RimJ/RimL family protein N-acetyltransferase</fullName>
    </submittedName>
</protein>
<dbReference type="InParanoid" id="A0A4R6QSF1"/>
<sequence>MTDSSVPTVPGYQVSRMALADADDWATFALLPEMLRLTSSTAASVVDLRAMIERTLSDDANAPRLFALREPGSGLLVASFGFHTVSALNKTAEVTYSVRPEYWGRGLATAMCQAAVGWAFEVRGWVRVQATTLEAHAASQRVLAKCGFELEGRLRNFRLVRGEPSDYLIYSRVPDASVAGLSSTA</sequence>
<dbReference type="InterPro" id="IPR000182">
    <property type="entry name" value="GNAT_dom"/>
</dbReference>
<organism evidence="2 3">
    <name type="scientific">Roseateles toxinivorans</name>
    <dbReference type="NCBI Taxonomy" id="270368"/>
    <lineage>
        <taxon>Bacteria</taxon>
        <taxon>Pseudomonadati</taxon>
        <taxon>Pseudomonadota</taxon>
        <taxon>Betaproteobacteria</taxon>
        <taxon>Burkholderiales</taxon>
        <taxon>Sphaerotilaceae</taxon>
        <taxon>Roseateles</taxon>
    </lineage>
</organism>
<dbReference type="GO" id="GO:1990189">
    <property type="term" value="F:protein N-terminal-serine acetyltransferase activity"/>
    <property type="evidence" value="ECO:0007669"/>
    <property type="project" value="TreeGrafter"/>
</dbReference>
<dbReference type="InterPro" id="IPR016181">
    <property type="entry name" value="Acyl_CoA_acyltransferase"/>
</dbReference>
<dbReference type="RefSeq" id="WP_133698906.1">
    <property type="nucleotide sequence ID" value="NZ_SNXS01000001.1"/>
</dbReference>
<proteinExistence type="predicted"/>
<keyword evidence="2" id="KW-0808">Transferase</keyword>
<comment type="caution">
    <text evidence="2">The sequence shown here is derived from an EMBL/GenBank/DDBJ whole genome shotgun (WGS) entry which is preliminary data.</text>
</comment>
<dbReference type="AlphaFoldDB" id="A0A4R6QSF1"/>
<name>A0A4R6QSF1_9BURK</name>
<dbReference type="InterPro" id="IPR051908">
    <property type="entry name" value="Ribosomal_N-acetyltransferase"/>
</dbReference>
<dbReference type="GO" id="GO:0005737">
    <property type="term" value="C:cytoplasm"/>
    <property type="evidence" value="ECO:0007669"/>
    <property type="project" value="TreeGrafter"/>
</dbReference>
<evidence type="ECO:0000313" key="3">
    <source>
        <dbReference type="Proteomes" id="UP000295361"/>
    </source>
</evidence>
<dbReference type="Pfam" id="PF13302">
    <property type="entry name" value="Acetyltransf_3"/>
    <property type="match status" value="1"/>
</dbReference>
<accession>A0A4R6QSF1</accession>
<dbReference type="Gene3D" id="3.40.630.30">
    <property type="match status" value="1"/>
</dbReference>
<dbReference type="OrthoDB" id="9801669at2"/>
<dbReference type="CDD" id="cd04301">
    <property type="entry name" value="NAT_SF"/>
    <property type="match status" value="1"/>
</dbReference>
<feature type="domain" description="N-acetyltransferase" evidence="1">
    <location>
        <begin position="35"/>
        <end position="174"/>
    </location>
</feature>
<reference evidence="2 3" key="1">
    <citation type="submission" date="2019-03" db="EMBL/GenBank/DDBJ databases">
        <title>Genomic Encyclopedia of Type Strains, Phase IV (KMG-IV): sequencing the most valuable type-strain genomes for metagenomic binning, comparative biology and taxonomic classification.</title>
        <authorList>
            <person name="Goeker M."/>
        </authorList>
    </citation>
    <scope>NUCLEOTIDE SEQUENCE [LARGE SCALE GENOMIC DNA]</scope>
    <source>
        <strain evidence="2 3">DSM 16998</strain>
    </source>
</reference>
<evidence type="ECO:0000259" key="1">
    <source>
        <dbReference type="PROSITE" id="PS51186"/>
    </source>
</evidence>
<dbReference type="PROSITE" id="PS51186">
    <property type="entry name" value="GNAT"/>
    <property type="match status" value="1"/>
</dbReference>
<dbReference type="PANTHER" id="PTHR43441:SF2">
    <property type="entry name" value="FAMILY ACETYLTRANSFERASE, PUTATIVE (AFU_ORTHOLOGUE AFUA_7G00850)-RELATED"/>
    <property type="match status" value="1"/>
</dbReference>
<dbReference type="Proteomes" id="UP000295361">
    <property type="component" value="Unassembled WGS sequence"/>
</dbReference>
<dbReference type="SUPFAM" id="SSF55729">
    <property type="entry name" value="Acyl-CoA N-acyltransferases (Nat)"/>
    <property type="match status" value="1"/>
</dbReference>
<evidence type="ECO:0000313" key="2">
    <source>
        <dbReference type="EMBL" id="TDP74261.1"/>
    </source>
</evidence>
<dbReference type="GO" id="GO:0008999">
    <property type="term" value="F:protein-N-terminal-alanine acetyltransferase activity"/>
    <property type="evidence" value="ECO:0007669"/>
    <property type="project" value="TreeGrafter"/>
</dbReference>
<dbReference type="EMBL" id="SNXS01000001">
    <property type="protein sequence ID" value="TDP74261.1"/>
    <property type="molecule type" value="Genomic_DNA"/>
</dbReference>
<keyword evidence="3" id="KW-1185">Reference proteome</keyword>
<gene>
    <name evidence="2" type="ORF">DES47_101317</name>
</gene>
<dbReference type="PANTHER" id="PTHR43441">
    <property type="entry name" value="RIBOSOMAL-PROTEIN-SERINE ACETYLTRANSFERASE"/>
    <property type="match status" value="1"/>
</dbReference>